<dbReference type="PANTHER" id="PTHR42928">
    <property type="entry name" value="TRICARBOXYLATE-BINDING PROTEIN"/>
    <property type="match status" value="1"/>
</dbReference>
<sequence length="151" mass="16169">MENRTLARGRRAVLITAAALCLQPFGASAEDAYPSYPSKPVRLLVAYPAGGLTDTLARALAEGLGKRLGQTIVVENKGGAGGIIGTDQAVKAAPDGYTLLLTIPVRSRRTWRCTRSCPTIRAPTCARFRTSPPRAPCWRSMRPSPPGPWPN</sequence>
<dbReference type="InterPro" id="IPR005064">
    <property type="entry name" value="BUG"/>
</dbReference>
<feature type="chain" id="PRO_5036069847" description="Extra-cytoplasmic solute receptor" evidence="3">
    <location>
        <begin position="30"/>
        <end position="151"/>
    </location>
</feature>
<reference evidence="4" key="1">
    <citation type="submission" date="2018-01" db="EMBL/GenBank/DDBJ databases">
        <authorList>
            <person name="Clerissi C."/>
        </authorList>
    </citation>
    <scope>NUCLEOTIDE SEQUENCE</scope>
    <source>
        <strain evidence="4">Cupriavidus oxalaticus LMG 2235</strain>
    </source>
</reference>
<reference evidence="6" key="2">
    <citation type="submission" date="2018-01" db="EMBL/GenBank/DDBJ databases">
        <authorList>
            <person name="Gaut B.S."/>
            <person name="Morton B.R."/>
            <person name="Clegg M.T."/>
            <person name="Duvall M.R."/>
        </authorList>
    </citation>
    <scope>NUCLEOTIDE SEQUENCE [LARGE SCALE GENOMIC DNA]</scope>
</reference>
<evidence type="ECO:0000313" key="6">
    <source>
        <dbReference type="Proteomes" id="UP000256862"/>
    </source>
</evidence>
<keyword evidence="3" id="KW-0732">Signal</keyword>
<dbReference type="EMBL" id="OGUS01000069">
    <property type="protein sequence ID" value="SPC07355.1"/>
    <property type="molecule type" value="Genomic_DNA"/>
</dbReference>
<gene>
    <name evidence="5" type="ORF">CO2235_MP70184</name>
    <name evidence="4" type="ORF">CO2235_U630012</name>
</gene>
<feature type="region of interest" description="Disordered" evidence="2">
    <location>
        <begin position="132"/>
        <end position="151"/>
    </location>
</feature>
<dbReference type="Pfam" id="PF03401">
    <property type="entry name" value="TctC"/>
    <property type="match status" value="1"/>
</dbReference>
<accession>A0A375FKX9</accession>
<dbReference type="Gene3D" id="3.40.190.150">
    <property type="entry name" value="Bordetella uptake gene, domain 1"/>
    <property type="match status" value="1"/>
</dbReference>
<dbReference type="PANTHER" id="PTHR42928:SF5">
    <property type="entry name" value="BLR1237 PROTEIN"/>
    <property type="match status" value="1"/>
</dbReference>
<evidence type="ECO:0000256" key="3">
    <source>
        <dbReference type="SAM" id="SignalP"/>
    </source>
</evidence>
<evidence type="ECO:0000313" key="4">
    <source>
        <dbReference type="EMBL" id="SPC07355.1"/>
    </source>
</evidence>
<organism evidence="4 6">
    <name type="scientific">Cupriavidus oxalaticus</name>
    <dbReference type="NCBI Taxonomy" id="96344"/>
    <lineage>
        <taxon>Bacteria</taxon>
        <taxon>Pseudomonadati</taxon>
        <taxon>Pseudomonadota</taxon>
        <taxon>Betaproteobacteria</taxon>
        <taxon>Burkholderiales</taxon>
        <taxon>Burkholderiaceae</taxon>
        <taxon>Cupriavidus</taxon>
    </lineage>
</organism>
<evidence type="ECO:0000256" key="1">
    <source>
        <dbReference type="ARBA" id="ARBA00006987"/>
    </source>
</evidence>
<dbReference type="EMBL" id="OGUS01000142">
    <property type="protein sequence ID" value="SPC23471.1"/>
    <property type="molecule type" value="Genomic_DNA"/>
</dbReference>
<evidence type="ECO:0000256" key="2">
    <source>
        <dbReference type="SAM" id="MobiDB-lite"/>
    </source>
</evidence>
<protein>
    <recommendedName>
        <fullName evidence="7">Extra-cytoplasmic solute receptor</fullName>
    </recommendedName>
</protein>
<name>A0A375FKX9_9BURK</name>
<dbReference type="Proteomes" id="UP000256862">
    <property type="component" value="Plasmid CO2235_mp"/>
</dbReference>
<dbReference type="AlphaFoldDB" id="A0A375FKX9"/>
<comment type="similarity">
    <text evidence="1">Belongs to the UPF0065 (bug) family.</text>
</comment>
<evidence type="ECO:0000313" key="5">
    <source>
        <dbReference type="EMBL" id="SPC23471.1"/>
    </source>
</evidence>
<evidence type="ECO:0008006" key="7">
    <source>
        <dbReference type="Google" id="ProtNLM"/>
    </source>
</evidence>
<comment type="caution">
    <text evidence="4">The sequence shown here is derived from an EMBL/GenBank/DDBJ whole genome shotgun (WGS) entry which is preliminary data.</text>
</comment>
<proteinExistence type="inferred from homology"/>
<dbReference type="InterPro" id="IPR042100">
    <property type="entry name" value="Bug_dom1"/>
</dbReference>
<feature type="signal peptide" evidence="3">
    <location>
        <begin position="1"/>
        <end position="29"/>
    </location>
</feature>